<reference evidence="1" key="1">
    <citation type="submission" date="2023-07" db="EMBL/GenBank/DDBJ databases">
        <authorList>
            <person name="Pelsma A.J. K."/>
        </authorList>
    </citation>
    <scope>NUCLEOTIDE SEQUENCE</scope>
</reference>
<dbReference type="AlphaFoldDB" id="A0AA48REF8"/>
<protein>
    <recommendedName>
        <fullName evidence="2">ChrR-like cupin domain-containing protein</fullName>
    </recommendedName>
</protein>
<dbReference type="InterPro" id="IPR011051">
    <property type="entry name" value="RmlC_Cupin_sf"/>
</dbReference>
<dbReference type="EMBL" id="OY288114">
    <property type="protein sequence ID" value="CAJ0881101.1"/>
    <property type="molecule type" value="Genomic_DNA"/>
</dbReference>
<sequence length="143" mass="16391">MAAYVFDEQNIHWKAIEGIDHLWLSVLDVDQKSGLLHVLYKFAAKQQIILHRHLTLNKTMTIQGEHRLYEIDGRLKEIRPVGRFTVAPPSEEPHREGGGDQDAIVLFAIYGDGALYEALDERMNVVRTLGVQDFVNFYDRDGN</sequence>
<name>A0AA48REF8_9ZZZZ</name>
<proteinExistence type="predicted"/>
<evidence type="ECO:0008006" key="2">
    <source>
        <dbReference type="Google" id="ProtNLM"/>
    </source>
</evidence>
<gene>
    <name evidence="1" type="ORF">AMST5_03215</name>
</gene>
<accession>A0AA48REF8</accession>
<dbReference type="InterPro" id="IPR014710">
    <property type="entry name" value="RmlC-like_jellyroll"/>
</dbReference>
<organism evidence="1">
    <name type="scientific">freshwater sediment metagenome</name>
    <dbReference type="NCBI Taxonomy" id="556182"/>
    <lineage>
        <taxon>unclassified sequences</taxon>
        <taxon>metagenomes</taxon>
        <taxon>ecological metagenomes</taxon>
    </lineage>
</organism>
<dbReference type="Gene3D" id="2.60.120.10">
    <property type="entry name" value="Jelly Rolls"/>
    <property type="match status" value="1"/>
</dbReference>
<evidence type="ECO:0000313" key="1">
    <source>
        <dbReference type="EMBL" id="CAJ0881101.1"/>
    </source>
</evidence>
<dbReference type="SUPFAM" id="SSF51182">
    <property type="entry name" value="RmlC-like cupins"/>
    <property type="match status" value="1"/>
</dbReference>